<feature type="transmembrane region" description="Helical" evidence="6">
    <location>
        <begin position="324"/>
        <end position="346"/>
    </location>
</feature>
<dbReference type="Proteomes" id="UP000325684">
    <property type="component" value="Unassembled WGS sequence"/>
</dbReference>
<keyword evidence="8" id="KW-1185">Reference proteome</keyword>
<feature type="transmembrane region" description="Helical" evidence="6">
    <location>
        <begin position="86"/>
        <end position="105"/>
    </location>
</feature>
<organism evidence="7 8">
    <name type="scientific">Microvirga brassicacearum</name>
    <dbReference type="NCBI Taxonomy" id="2580413"/>
    <lineage>
        <taxon>Bacteria</taxon>
        <taxon>Pseudomonadati</taxon>
        <taxon>Pseudomonadota</taxon>
        <taxon>Alphaproteobacteria</taxon>
        <taxon>Hyphomicrobiales</taxon>
        <taxon>Methylobacteriaceae</taxon>
        <taxon>Microvirga</taxon>
    </lineage>
</organism>
<dbReference type="HAMAP" id="MF_01844">
    <property type="entry name" value="NhaA"/>
    <property type="match status" value="1"/>
</dbReference>
<evidence type="ECO:0000256" key="4">
    <source>
        <dbReference type="ARBA" id="ARBA00022989"/>
    </source>
</evidence>
<feature type="transmembrane region" description="Helical" evidence="6">
    <location>
        <begin position="145"/>
        <end position="166"/>
    </location>
</feature>
<gene>
    <name evidence="6 7" type="primary">nhaA</name>
    <name evidence="7" type="ORF">FEZ63_19425</name>
</gene>
<evidence type="ECO:0000256" key="5">
    <source>
        <dbReference type="ARBA" id="ARBA00023136"/>
    </source>
</evidence>
<dbReference type="NCBIfam" id="NF007111">
    <property type="entry name" value="PRK09560.1"/>
    <property type="match status" value="1"/>
</dbReference>
<proteinExistence type="inferred from homology"/>
<keyword evidence="6" id="KW-0406">Ion transport</keyword>
<evidence type="ECO:0000313" key="7">
    <source>
        <dbReference type="EMBL" id="KAB0265245.1"/>
    </source>
</evidence>
<keyword evidence="3 6" id="KW-0812">Transmembrane</keyword>
<dbReference type="PANTHER" id="PTHR30341">
    <property type="entry name" value="SODIUM ION/PROTON ANTIPORTER NHAA-RELATED"/>
    <property type="match status" value="1"/>
</dbReference>
<sequence>MSVMRRFLDSEAAGGIILMGVTVAALVAANSPAAGFYFALLNTYVLGLSVLHWINDALMAVFFLLVGLEIKREFLDGQLSTWPRRVLPGIAAFGGMVVPALVYLAVTWRDPGLARGWAIPAATDIAFALGVLAVLGSRVPTSLKIFLTALAILDDLGAIVIIALFYAGDLSYPMLGGALVCIAALIALNRLGVTSLLPYLIIGAVLWVLVLKSGIHATLAGVVLALTIPLDAQPKKTRTETSPLHRLEHALQGWVAFAIIPIFGFANAGVSFSGFTPSALLAPLPLGIALGLFVGKQVGVFAFSMLAIRFNIADVPAGATRLQCYGVALLCGIGFTMSLFIGALAFPENPALNDATKIGVLAGSIASALAGLLILRFAPREILPVRGKQHVVDAHVPR</sequence>
<dbReference type="PANTHER" id="PTHR30341:SF0">
    <property type="entry name" value="NA(+)_H(+) ANTIPORTER NHAA"/>
    <property type="match status" value="1"/>
</dbReference>
<accession>A0A5N3P6D3</accession>
<comment type="function">
    <text evidence="6">Na(+)/H(+) antiporter that extrudes sodium in exchange for external protons.</text>
</comment>
<dbReference type="NCBIfam" id="NF007112">
    <property type="entry name" value="PRK09561.1"/>
    <property type="match status" value="1"/>
</dbReference>
<feature type="transmembrane region" description="Helical" evidence="6">
    <location>
        <begin position="172"/>
        <end position="188"/>
    </location>
</feature>
<keyword evidence="2 6" id="KW-1003">Cell membrane</keyword>
<feature type="transmembrane region" description="Helical" evidence="6">
    <location>
        <begin position="12"/>
        <end position="38"/>
    </location>
</feature>
<feature type="transmembrane region" description="Helical" evidence="6">
    <location>
        <begin position="287"/>
        <end position="312"/>
    </location>
</feature>
<dbReference type="GO" id="GO:0006885">
    <property type="term" value="P:regulation of pH"/>
    <property type="evidence" value="ECO:0007669"/>
    <property type="project" value="UniProtKB-UniRule"/>
</dbReference>
<comment type="caution">
    <text evidence="7">The sequence shown here is derived from an EMBL/GenBank/DDBJ whole genome shotgun (WGS) entry which is preliminary data.</text>
</comment>
<dbReference type="GO" id="GO:0005886">
    <property type="term" value="C:plasma membrane"/>
    <property type="evidence" value="ECO:0007669"/>
    <property type="project" value="UniProtKB-SubCell"/>
</dbReference>
<dbReference type="NCBIfam" id="TIGR00773">
    <property type="entry name" value="NhaA"/>
    <property type="match status" value="1"/>
</dbReference>
<keyword evidence="5 6" id="KW-0472">Membrane</keyword>
<keyword evidence="6" id="KW-0813">Transport</keyword>
<reference evidence="7 8" key="1">
    <citation type="journal article" date="2019" name="Microorganisms">
        <title>Genome Insights into the Novel Species Microvirga brassicacearum, a Rapeseed Endophyte with Biotechnological Potential.</title>
        <authorList>
            <person name="Jimenez-Gomez A."/>
            <person name="Saati-Santamaria Z."/>
            <person name="Igual J.M."/>
            <person name="Rivas R."/>
            <person name="Mateos P.F."/>
            <person name="Garcia-Fraile P."/>
        </authorList>
    </citation>
    <scope>NUCLEOTIDE SEQUENCE [LARGE SCALE GENOMIC DNA]</scope>
    <source>
        <strain evidence="7 8">CDVBN77</strain>
    </source>
</reference>
<dbReference type="RefSeq" id="WP_150947643.1">
    <property type="nucleotide sequence ID" value="NZ_VCMV01000039.1"/>
</dbReference>
<evidence type="ECO:0000256" key="1">
    <source>
        <dbReference type="ARBA" id="ARBA00004429"/>
    </source>
</evidence>
<dbReference type="Pfam" id="PF06965">
    <property type="entry name" value="Na_H_antiport_1"/>
    <property type="match status" value="1"/>
</dbReference>
<dbReference type="Gene3D" id="1.20.1530.10">
    <property type="entry name" value="Na+/H+ antiporter like domain"/>
    <property type="match status" value="1"/>
</dbReference>
<feature type="transmembrane region" description="Helical" evidence="6">
    <location>
        <begin position="358"/>
        <end position="378"/>
    </location>
</feature>
<dbReference type="EMBL" id="VCMV01000039">
    <property type="protein sequence ID" value="KAB0265245.1"/>
    <property type="molecule type" value="Genomic_DNA"/>
</dbReference>
<feature type="transmembrane region" description="Helical" evidence="6">
    <location>
        <begin position="253"/>
        <end position="275"/>
    </location>
</feature>
<evidence type="ECO:0000256" key="2">
    <source>
        <dbReference type="ARBA" id="ARBA00022475"/>
    </source>
</evidence>
<feature type="transmembrane region" description="Helical" evidence="6">
    <location>
        <begin position="117"/>
        <end position="136"/>
    </location>
</feature>
<dbReference type="InterPro" id="IPR004670">
    <property type="entry name" value="NhaA"/>
</dbReference>
<keyword evidence="6" id="KW-0915">Sodium</keyword>
<keyword evidence="6" id="KW-0739">Sodium transport</keyword>
<protein>
    <recommendedName>
        <fullName evidence="6">Na(+)/H(+) antiporter NhaA</fullName>
    </recommendedName>
    <alternativeName>
        <fullName evidence="6">Sodium/proton antiporter NhaA</fullName>
    </alternativeName>
</protein>
<keyword evidence="4 6" id="KW-1133">Transmembrane helix</keyword>
<feature type="transmembrane region" description="Helical" evidence="6">
    <location>
        <begin position="44"/>
        <end position="66"/>
    </location>
</feature>
<dbReference type="AlphaFoldDB" id="A0A5N3P6D3"/>
<comment type="catalytic activity">
    <reaction evidence="6">
        <text>Na(+)(in) + 2 H(+)(out) = Na(+)(out) + 2 H(+)(in)</text>
        <dbReference type="Rhea" id="RHEA:29251"/>
        <dbReference type="ChEBI" id="CHEBI:15378"/>
        <dbReference type="ChEBI" id="CHEBI:29101"/>
    </reaction>
</comment>
<name>A0A5N3P6D3_9HYPH</name>
<evidence type="ECO:0000256" key="3">
    <source>
        <dbReference type="ARBA" id="ARBA00022692"/>
    </source>
</evidence>
<feature type="transmembrane region" description="Helical" evidence="6">
    <location>
        <begin position="215"/>
        <end position="232"/>
    </location>
</feature>
<dbReference type="GO" id="GO:0015385">
    <property type="term" value="F:sodium:proton antiporter activity"/>
    <property type="evidence" value="ECO:0007669"/>
    <property type="project" value="UniProtKB-UniRule"/>
</dbReference>
<dbReference type="OrthoDB" id="9808135at2"/>
<comment type="subcellular location">
    <subcellularLocation>
        <location evidence="1">Cell inner membrane</location>
        <topology evidence="1">Multi-pass membrane protein</topology>
    </subcellularLocation>
    <subcellularLocation>
        <location evidence="6">Cell membrane</location>
        <topology evidence="6">Multi-pass membrane protein</topology>
    </subcellularLocation>
</comment>
<comment type="similarity">
    <text evidence="6">Belongs to the NhaA Na(+)/H(+) (TC 2.A.33) antiporter family.</text>
</comment>
<evidence type="ECO:0000256" key="6">
    <source>
        <dbReference type="HAMAP-Rule" id="MF_01844"/>
    </source>
</evidence>
<evidence type="ECO:0000313" key="8">
    <source>
        <dbReference type="Proteomes" id="UP000325684"/>
    </source>
</evidence>
<dbReference type="InterPro" id="IPR023171">
    <property type="entry name" value="Na/H_antiporter_dom_sf"/>
</dbReference>
<keyword evidence="6" id="KW-0050">Antiport</keyword>